<feature type="non-terminal residue" evidence="1">
    <location>
        <position position="48"/>
    </location>
</feature>
<feature type="non-terminal residue" evidence="1">
    <location>
        <position position="1"/>
    </location>
</feature>
<accession>A0A6J4LIE1</accession>
<evidence type="ECO:0000313" key="1">
    <source>
        <dbReference type="EMBL" id="CAA9334064.1"/>
    </source>
</evidence>
<dbReference type="AlphaFoldDB" id="A0A6J4LIE1"/>
<reference evidence="1" key="1">
    <citation type="submission" date="2020-02" db="EMBL/GenBank/DDBJ databases">
        <authorList>
            <person name="Meier V. D."/>
        </authorList>
    </citation>
    <scope>NUCLEOTIDE SEQUENCE</scope>
    <source>
        <strain evidence="1">AVDCRST_MAG90</strain>
    </source>
</reference>
<dbReference type="EMBL" id="CADCUC010000314">
    <property type="protein sequence ID" value="CAA9334064.1"/>
    <property type="molecule type" value="Genomic_DNA"/>
</dbReference>
<organism evidence="1">
    <name type="scientific">uncultured Microvirga sp</name>
    <dbReference type="NCBI Taxonomy" id="412392"/>
    <lineage>
        <taxon>Bacteria</taxon>
        <taxon>Pseudomonadati</taxon>
        <taxon>Pseudomonadota</taxon>
        <taxon>Alphaproteobacteria</taxon>
        <taxon>Hyphomicrobiales</taxon>
        <taxon>Methylobacteriaceae</taxon>
        <taxon>Microvirga</taxon>
        <taxon>environmental samples</taxon>
    </lineage>
</organism>
<protein>
    <submittedName>
        <fullName evidence="1">Uncharacterized protein</fullName>
    </submittedName>
</protein>
<proteinExistence type="predicted"/>
<sequence>GERGPRQSVSATCAGAAATAARSFRLSLRRAQEPADDLDGGPFRAPGR</sequence>
<name>A0A6J4LIE1_9HYPH</name>
<gene>
    <name evidence="1" type="ORF">AVDCRST_MAG90-1625</name>
</gene>